<dbReference type="Gene3D" id="1.10.238.10">
    <property type="entry name" value="EF-hand"/>
    <property type="match status" value="1"/>
</dbReference>
<evidence type="ECO:0000256" key="1">
    <source>
        <dbReference type="ARBA" id="ARBA00022737"/>
    </source>
</evidence>
<dbReference type="InterPro" id="IPR018247">
    <property type="entry name" value="EF_Hand_1_Ca_BS"/>
</dbReference>
<name>A0A7S2NRG0_9EUKA</name>
<protein>
    <recommendedName>
        <fullName evidence="3">EF-hand domain-containing protein</fullName>
    </recommendedName>
</protein>
<dbReference type="FunFam" id="1.10.238.10:FF:000003">
    <property type="entry name" value="Calmodulin A"/>
    <property type="match status" value="1"/>
</dbReference>
<dbReference type="CDD" id="cd00051">
    <property type="entry name" value="EFh"/>
    <property type="match status" value="1"/>
</dbReference>
<sequence>MTPTGRSALAEVQLTATTSPDVIGPPTDADRERLQDTYPSMLLQPREVISAVMMAIHRSSWDSPRPYFGFEVLGRFLSPTHQYERAIQTFSRTATPQSLSRYLQQPHKASLLAWNEYRWEGDLTLMGESAEAYQQISVRSGPNAPWTSVRWMLVRVEPSSDPHSQWMVDAVFVSEPDNSPGVSEAMPPTIATSTDDDAEAAWAAGPEAWAMLASPLDAPLTPEEQRRLFDAFDMDGGGTISRQEFRQVVEDLGLPIPSSELSQLMRDADVDQSGDIGYEEFSLLLGKAVEGSATVAGRFASEATKAAKEMFTDSPRQVVESVMKALRNVDEPYPLHGAEVAVRFCSPTNKASQLSPQAFATYLNEPWYAILTEWDEMQIDEDDEEEDVEAALARRWDELRLNVAEVGTLVRRKGEPWTVVNWELSRHNGRWLTDSLDITG</sequence>
<dbReference type="PROSITE" id="PS50222">
    <property type="entry name" value="EF_HAND_2"/>
    <property type="match status" value="2"/>
</dbReference>
<keyword evidence="2" id="KW-0106">Calcium</keyword>
<evidence type="ECO:0000256" key="2">
    <source>
        <dbReference type="ARBA" id="ARBA00022837"/>
    </source>
</evidence>
<dbReference type="InterPro" id="IPR002048">
    <property type="entry name" value="EF_hand_dom"/>
</dbReference>
<gene>
    <name evidence="4" type="ORF">CBRE1094_LOCUS46897</name>
</gene>
<dbReference type="PANTHER" id="PTHR35716">
    <property type="entry name" value="OS05G0574700 PROTEIN-RELATED"/>
    <property type="match status" value="1"/>
</dbReference>
<dbReference type="AlphaFoldDB" id="A0A7S2NRG0"/>
<dbReference type="InterPro" id="IPR011992">
    <property type="entry name" value="EF-hand-dom_pair"/>
</dbReference>
<reference evidence="4" key="1">
    <citation type="submission" date="2021-01" db="EMBL/GenBank/DDBJ databases">
        <authorList>
            <person name="Corre E."/>
            <person name="Pelletier E."/>
            <person name="Niang G."/>
            <person name="Scheremetjew M."/>
            <person name="Finn R."/>
            <person name="Kale V."/>
            <person name="Holt S."/>
            <person name="Cochrane G."/>
            <person name="Meng A."/>
            <person name="Brown T."/>
            <person name="Cohen L."/>
        </authorList>
    </citation>
    <scope>NUCLEOTIDE SEQUENCE</scope>
    <source>
        <strain evidence="4">UTEX LB 985</strain>
    </source>
</reference>
<proteinExistence type="predicted"/>
<dbReference type="EMBL" id="HBGU01085911">
    <property type="protein sequence ID" value="CAD9554913.1"/>
    <property type="molecule type" value="Transcribed_RNA"/>
</dbReference>
<accession>A0A7S2NRG0</accession>
<evidence type="ECO:0000313" key="4">
    <source>
        <dbReference type="EMBL" id="CAD9554913.1"/>
    </source>
</evidence>
<dbReference type="GO" id="GO:0005509">
    <property type="term" value="F:calcium ion binding"/>
    <property type="evidence" value="ECO:0007669"/>
    <property type="project" value="InterPro"/>
</dbReference>
<keyword evidence="1" id="KW-0677">Repeat</keyword>
<feature type="domain" description="EF-hand" evidence="3">
    <location>
        <begin position="220"/>
        <end position="255"/>
    </location>
</feature>
<evidence type="ECO:0000259" key="3">
    <source>
        <dbReference type="PROSITE" id="PS50222"/>
    </source>
</evidence>
<organism evidence="4">
    <name type="scientific">Haptolina brevifila</name>
    <dbReference type="NCBI Taxonomy" id="156173"/>
    <lineage>
        <taxon>Eukaryota</taxon>
        <taxon>Haptista</taxon>
        <taxon>Haptophyta</taxon>
        <taxon>Prymnesiophyceae</taxon>
        <taxon>Prymnesiales</taxon>
        <taxon>Prymnesiaceae</taxon>
        <taxon>Haptolina</taxon>
    </lineage>
</organism>
<feature type="domain" description="EF-hand" evidence="3">
    <location>
        <begin position="256"/>
        <end position="291"/>
    </location>
</feature>
<dbReference type="PROSITE" id="PS00018">
    <property type="entry name" value="EF_HAND_1"/>
    <property type="match status" value="2"/>
</dbReference>
<dbReference type="SUPFAM" id="SSF47473">
    <property type="entry name" value="EF-hand"/>
    <property type="match status" value="1"/>
</dbReference>
<dbReference type="SMART" id="SM00054">
    <property type="entry name" value="EFh"/>
    <property type="match status" value="2"/>
</dbReference>
<dbReference type="Pfam" id="PF13499">
    <property type="entry name" value="EF-hand_7"/>
    <property type="match status" value="1"/>
</dbReference>